<name>A0A2G9FWC7_9LAMI</name>
<dbReference type="InterPro" id="IPR027417">
    <property type="entry name" value="P-loop_NTPase"/>
</dbReference>
<comment type="similarity">
    <text evidence="1 5">Belongs to the GPN-loop GTPase family.</text>
</comment>
<sequence length="322" mass="36589">MNELGLGPNGAMLYCIEYLEENFDWLEKRLNDLGDEAYVAFDLPGQVELSTNHASLRRILERLQKRDWRLAAVHLLDASHITDASRYVSLLLLSLRAMLTLELPHINVLSKVDLLGDAAAQIGGLPFKLDFYTEVQDLDYLVDHLNSSMGPRRTARFAELNEKICGIIEEFGLVQFETLAVEDKRSMIRLQRILDKATGYVYIEHPDNKSTNESNGKITSQTGAEGDRSLAAYELNSGSRRGTAASAAALFSVADRGAPIGWGSGLDVHERWLDHREEWDEIQEKERFELQQRWQERQAQEAKESEAFEKELLNLKPIKERS</sequence>
<feature type="compositionally biased region" description="Polar residues" evidence="6">
    <location>
        <begin position="211"/>
        <end position="223"/>
    </location>
</feature>
<dbReference type="GO" id="GO:0005737">
    <property type="term" value="C:cytoplasm"/>
    <property type="evidence" value="ECO:0007669"/>
    <property type="project" value="TreeGrafter"/>
</dbReference>
<comment type="caution">
    <text evidence="7">The sequence shown here is derived from an EMBL/GenBank/DDBJ whole genome shotgun (WGS) entry which is preliminary data.</text>
</comment>
<evidence type="ECO:0000256" key="3">
    <source>
        <dbReference type="ARBA" id="ARBA00022801"/>
    </source>
</evidence>
<dbReference type="GO" id="GO:0005525">
    <property type="term" value="F:GTP binding"/>
    <property type="evidence" value="ECO:0007669"/>
    <property type="project" value="UniProtKB-KW"/>
</dbReference>
<evidence type="ECO:0000256" key="1">
    <source>
        <dbReference type="ARBA" id="ARBA00005290"/>
    </source>
</evidence>
<feature type="region of interest" description="Disordered" evidence="6">
    <location>
        <begin position="205"/>
        <end position="225"/>
    </location>
</feature>
<dbReference type="InterPro" id="IPR004130">
    <property type="entry name" value="Gpn"/>
</dbReference>
<dbReference type="OrthoDB" id="5839at2759"/>
<evidence type="ECO:0000256" key="5">
    <source>
        <dbReference type="RuleBase" id="RU365059"/>
    </source>
</evidence>
<proteinExistence type="inferred from homology"/>
<dbReference type="PANTHER" id="PTHR21231">
    <property type="entry name" value="XPA-BINDING PROTEIN 1-RELATED"/>
    <property type="match status" value="1"/>
</dbReference>
<keyword evidence="8" id="KW-1185">Reference proteome</keyword>
<dbReference type="SUPFAM" id="SSF52540">
    <property type="entry name" value="P-loop containing nucleoside triphosphate hydrolases"/>
    <property type="match status" value="1"/>
</dbReference>
<organism evidence="7 8">
    <name type="scientific">Handroanthus impetiginosus</name>
    <dbReference type="NCBI Taxonomy" id="429701"/>
    <lineage>
        <taxon>Eukaryota</taxon>
        <taxon>Viridiplantae</taxon>
        <taxon>Streptophyta</taxon>
        <taxon>Embryophyta</taxon>
        <taxon>Tracheophyta</taxon>
        <taxon>Spermatophyta</taxon>
        <taxon>Magnoliopsida</taxon>
        <taxon>eudicotyledons</taxon>
        <taxon>Gunneridae</taxon>
        <taxon>Pentapetalae</taxon>
        <taxon>asterids</taxon>
        <taxon>lamiids</taxon>
        <taxon>Lamiales</taxon>
        <taxon>Bignoniaceae</taxon>
        <taxon>Crescentiina</taxon>
        <taxon>Tabebuia alliance</taxon>
        <taxon>Handroanthus</taxon>
    </lineage>
</organism>
<reference evidence="8" key="1">
    <citation type="journal article" date="2018" name="Gigascience">
        <title>Genome assembly of the Pink Ipe (Handroanthus impetiginosus, Bignoniaceae), a highly valued, ecologically keystone Neotropical timber forest tree.</title>
        <authorList>
            <person name="Silva-Junior O.B."/>
            <person name="Grattapaglia D."/>
            <person name="Novaes E."/>
            <person name="Collevatti R.G."/>
        </authorList>
    </citation>
    <scope>NUCLEOTIDE SEQUENCE [LARGE SCALE GENOMIC DNA]</scope>
    <source>
        <strain evidence="8">cv. UFG-1</strain>
    </source>
</reference>
<accession>A0A2G9FWC7</accession>
<comment type="subunit">
    <text evidence="5">Binds to RNA polymerase II (RNAPII).</text>
</comment>
<evidence type="ECO:0000313" key="8">
    <source>
        <dbReference type="Proteomes" id="UP000231279"/>
    </source>
</evidence>
<gene>
    <name evidence="7" type="ORF">CDL12_30540</name>
</gene>
<dbReference type="AlphaFoldDB" id="A0A2G9FWC7"/>
<dbReference type="FunFam" id="3.40.50.300:FF:000338">
    <property type="entry name" value="GPN-loop GTPase 2"/>
    <property type="match status" value="1"/>
</dbReference>
<keyword evidence="3 5" id="KW-0378">Hydrolase</keyword>
<keyword evidence="4 5" id="KW-0342">GTP-binding</keyword>
<dbReference type="EMBL" id="NKXS01012303">
    <property type="protein sequence ID" value="PIM96999.1"/>
    <property type="molecule type" value="Genomic_DNA"/>
</dbReference>
<dbReference type="STRING" id="429701.A0A2G9FWC7"/>
<evidence type="ECO:0000256" key="2">
    <source>
        <dbReference type="ARBA" id="ARBA00022741"/>
    </source>
</evidence>
<evidence type="ECO:0000256" key="6">
    <source>
        <dbReference type="SAM" id="MobiDB-lite"/>
    </source>
</evidence>
<comment type="function">
    <text evidence="5">Small GTPase required for proper localization of RNA polymerase II and III (RNAPII and RNAPIII). May act at an RNAP assembly step prior to nuclear import.</text>
</comment>
<dbReference type="Proteomes" id="UP000231279">
    <property type="component" value="Unassembled WGS sequence"/>
</dbReference>
<keyword evidence="2 5" id="KW-0547">Nucleotide-binding</keyword>
<dbReference type="PANTHER" id="PTHR21231:SF3">
    <property type="entry name" value="GPN-LOOP GTPASE 2"/>
    <property type="match status" value="1"/>
</dbReference>
<dbReference type="GO" id="GO:0003924">
    <property type="term" value="F:GTPase activity"/>
    <property type="evidence" value="ECO:0007669"/>
    <property type="project" value="TreeGrafter"/>
</dbReference>
<dbReference type="Pfam" id="PF03029">
    <property type="entry name" value="ATP_bind_1"/>
    <property type="match status" value="1"/>
</dbReference>
<dbReference type="Gene3D" id="3.40.50.300">
    <property type="entry name" value="P-loop containing nucleotide triphosphate hydrolases"/>
    <property type="match status" value="1"/>
</dbReference>
<evidence type="ECO:0000256" key="4">
    <source>
        <dbReference type="ARBA" id="ARBA00023134"/>
    </source>
</evidence>
<protein>
    <recommendedName>
        <fullName evidence="5">GPN-loop GTPase 2</fullName>
    </recommendedName>
</protein>
<evidence type="ECO:0000313" key="7">
    <source>
        <dbReference type="EMBL" id="PIM96999.1"/>
    </source>
</evidence>